<reference evidence="2" key="1">
    <citation type="submission" date="2023-08" db="EMBL/GenBank/DDBJ databases">
        <title>Black Yeasts Isolated from many extreme environments.</title>
        <authorList>
            <person name="Coleine C."/>
            <person name="Stajich J.E."/>
            <person name="Selbmann L."/>
        </authorList>
    </citation>
    <scope>NUCLEOTIDE SEQUENCE</scope>
    <source>
        <strain evidence="2">CCFEE 5810</strain>
    </source>
</reference>
<feature type="region of interest" description="Disordered" evidence="1">
    <location>
        <begin position="203"/>
        <end position="255"/>
    </location>
</feature>
<feature type="compositionally biased region" description="Polar residues" evidence="1">
    <location>
        <begin position="54"/>
        <end position="81"/>
    </location>
</feature>
<evidence type="ECO:0000313" key="2">
    <source>
        <dbReference type="EMBL" id="KAK5695940.1"/>
    </source>
</evidence>
<dbReference type="GO" id="GO:0031011">
    <property type="term" value="C:Ino80 complex"/>
    <property type="evidence" value="ECO:0007669"/>
    <property type="project" value="InterPro"/>
</dbReference>
<dbReference type="GO" id="GO:0006338">
    <property type="term" value="P:chromatin remodeling"/>
    <property type="evidence" value="ECO:0007669"/>
    <property type="project" value="InterPro"/>
</dbReference>
<name>A0AAN7WCH7_9PEZI</name>
<organism evidence="2 3">
    <name type="scientific">Elasticomyces elasticus</name>
    <dbReference type="NCBI Taxonomy" id="574655"/>
    <lineage>
        <taxon>Eukaryota</taxon>
        <taxon>Fungi</taxon>
        <taxon>Dikarya</taxon>
        <taxon>Ascomycota</taxon>
        <taxon>Pezizomycotina</taxon>
        <taxon>Dothideomycetes</taxon>
        <taxon>Dothideomycetidae</taxon>
        <taxon>Mycosphaerellales</taxon>
        <taxon>Teratosphaeriaceae</taxon>
        <taxon>Elasticomyces</taxon>
    </lineage>
</organism>
<evidence type="ECO:0000256" key="1">
    <source>
        <dbReference type="SAM" id="MobiDB-lite"/>
    </source>
</evidence>
<dbReference type="InterPro" id="IPR013175">
    <property type="entry name" value="INO80_su_Ies4"/>
</dbReference>
<evidence type="ECO:0008006" key="4">
    <source>
        <dbReference type="Google" id="ProtNLM"/>
    </source>
</evidence>
<gene>
    <name evidence="2" type="ORF">LTR97_008360</name>
</gene>
<dbReference type="Proteomes" id="UP001310594">
    <property type="component" value="Unassembled WGS sequence"/>
</dbReference>
<evidence type="ECO:0000313" key="3">
    <source>
        <dbReference type="Proteomes" id="UP001310594"/>
    </source>
</evidence>
<sequence>MSTPTTAKSTAKTAKKSRVVTLKIHGDKLARFPSNSTPRPSIPLFNVPPPTVNAPESTGKTSESNGTPIPSTTASTDNNTLAPPKVERRRRGGAAANGRKRAPPSIDPNGPMRERGRPGPKKKPRLPDGSIDHSQDGTTTKRSTATTAPSRLGPKANTGNINANLRALDRTGKPCRKWERKPLQIKSFTGVMWGLGHWKAPLQTSFPGDVKSDTTGSSDLKPNDSSAVASDRSHSGGDVIMTNGAASSPAPPLAA</sequence>
<feature type="compositionally biased region" description="Polar residues" evidence="1">
    <location>
        <begin position="213"/>
        <end position="228"/>
    </location>
</feature>
<dbReference type="Pfam" id="PF08193">
    <property type="entry name" value="INO80_Ies4"/>
    <property type="match status" value="1"/>
</dbReference>
<accession>A0AAN7WCH7</accession>
<feature type="compositionally biased region" description="Low complexity" evidence="1">
    <location>
        <begin position="138"/>
        <end position="151"/>
    </location>
</feature>
<feature type="region of interest" description="Disordered" evidence="1">
    <location>
        <begin position="25"/>
        <end position="168"/>
    </location>
</feature>
<dbReference type="AlphaFoldDB" id="A0AAN7WCH7"/>
<dbReference type="PANTHER" id="PTHR28061">
    <property type="entry name" value="INO EIGHTY SUBUNIT 4"/>
    <property type="match status" value="1"/>
</dbReference>
<dbReference type="EMBL" id="JAVRQU010000013">
    <property type="protein sequence ID" value="KAK5695940.1"/>
    <property type="molecule type" value="Genomic_DNA"/>
</dbReference>
<dbReference type="PANTHER" id="PTHR28061:SF1">
    <property type="entry name" value="INO80 COMPLEX SUBUNIT 4"/>
    <property type="match status" value="1"/>
</dbReference>
<feature type="compositionally biased region" description="Basic residues" evidence="1">
    <location>
        <begin position="87"/>
        <end position="102"/>
    </location>
</feature>
<comment type="caution">
    <text evidence="2">The sequence shown here is derived from an EMBL/GenBank/DDBJ whole genome shotgun (WGS) entry which is preliminary data.</text>
</comment>
<proteinExistence type="predicted"/>
<protein>
    <recommendedName>
        <fullName evidence="4">INO80 complex, subunit Ies4</fullName>
    </recommendedName>
</protein>